<keyword evidence="5" id="KW-1185">Reference proteome</keyword>
<evidence type="ECO:0000256" key="2">
    <source>
        <dbReference type="ARBA" id="ARBA00022679"/>
    </source>
</evidence>
<dbReference type="GO" id="GO:0019878">
    <property type="term" value="P:lysine biosynthetic process via aminoadipic acid"/>
    <property type="evidence" value="ECO:0007669"/>
    <property type="project" value="TreeGrafter"/>
</dbReference>
<dbReference type="GO" id="GO:0005829">
    <property type="term" value="C:cytosol"/>
    <property type="evidence" value="ECO:0007669"/>
    <property type="project" value="TreeGrafter"/>
</dbReference>
<accession>A0A6B8W4B4</accession>
<proteinExistence type="inferred from homology"/>
<evidence type="ECO:0000313" key="5">
    <source>
        <dbReference type="Proteomes" id="UP000424462"/>
    </source>
</evidence>
<dbReference type="InterPro" id="IPR008278">
    <property type="entry name" value="4-PPantetheinyl_Trfase_dom"/>
</dbReference>
<dbReference type="SUPFAM" id="SSF56214">
    <property type="entry name" value="4'-phosphopantetheinyl transferase"/>
    <property type="match status" value="2"/>
</dbReference>
<dbReference type="Pfam" id="PF01648">
    <property type="entry name" value="ACPS"/>
    <property type="match status" value="1"/>
</dbReference>
<dbReference type="KEGG" id="cok:COCCU_01420"/>
<reference evidence="4 5" key="1">
    <citation type="submission" date="2019-11" db="EMBL/GenBank/DDBJ databases">
        <title>Complete genome sequence of Corynebacterium kalinowskii 1959, a novel Corynebacterium species isolated from soil of a small paddock in Vilsendorf, Germany.</title>
        <authorList>
            <person name="Schaffert L."/>
            <person name="Ruwe M."/>
            <person name="Milse J."/>
            <person name="Hanuschka K."/>
            <person name="Ortseifen V."/>
            <person name="Droste J."/>
            <person name="Brandt D."/>
            <person name="Schlueter L."/>
            <person name="Kutter Y."/>
            <person name="Vinke S."/>
            <person name="Viehoefer P."/>
            <person name="Jacob L."/>
            <person name="Luebke N.-C."/>
            <person name="Schulte-Berndt E."/>
            <person name="Hain C."/>
            <person name="Linder M."/>
            <person name="Schmidt P."/>
            <person name="Wollenschlaeger L."/>
            <person name="Luttermann T."/>
            <person name="Thieme E."/>
            <person name="Hassa J."/>
            <person name="Haak M."/>
            <person name="Wittchen M."/>
            <person name="Mentz A."/>
            <person name="Persicke M."/>
            <person name="Busche T."/>
            <person name="Ruckert C."/>
        </authorList>
    </citation>
    <scope>NUCLEOTIDE SEQUENCE [LARGE SCALE GENOMIC DNA]</scope>
    <source>
        <strain evidence="4 5">2039</strain>
    </source>
</reference>
<dbReference type="Proteomes" id="UP000424462">
    <property type="component" value="Chromosome"/>
</dbReference>
<feature type="domain" description="4'-phosphopantetheinyl transferase" evidence="3">
    <location>
        <begin position="124"/>
        <end position="187"/>
    </location>
</feature>
<organism evidence="4 5">
    <name type="scientific">Corynebacterium occultum</name>
    <dbReference type="NCBI Taxonomy" id="2675219"/>
    <lineage>
        <taxon>Bacteria</taxon>
        <taxon>Bacillati</taxon>
        <taxon>Actinomycetota</taxon>
        <taxon>Actinomycetes</taxon>
        <taxon>Mycobacteriales</taxon>
        <taxon>Corynebacteriaceae</taxon>
        <taxon>Corynebacterium</taxon>
    </lineage>
</organism>
<dbReference type="Gene3D" id="3.90.470.20">
    <property type="entry name" value="4'-phosphopantetheinyl transferase domain"/>
    <property type="match status" value="1"/>
</dbReference>
<gene>
    <name evidence="4" type="ORF">COCCU_01420</name>
</gene>
<evidence type="ECO:0000313" key="4">
    <source>
        <dbReference type="EMBL" id="QGU06245.1"/>
    </source>
</evidence>
<evidence type="ECO:0000259" key="3">
    <source>
        <dbReference type="Pfam" id="PF01648"/>
    </source>
</evidence>
<dbReference type="InterPro" id="IPR050559">
    <property type="entry name" value="P-Pant_transferase_sf"/>
</dbReference>
<dbReference type="PANTHER" id="PTHR12215:SF15">
    <property type="entry name" value="4'-PHOSPHOPANTETHEINYL TRANSFERASE SUPERFAMILY-RELATED"/>
    <property type="match status" value="1"/>
</dbReference>
<dbReference type="InterPro" id="IPR037143">
    <property type="entry name" value="4-PPantetheinyl_Trfase_dom_sf"/>
</dbReference>
<dbReference type="PANTHER" id="PTHR12215">
    <property type="entry name" value="PHOSPHOPANTETHEINE TRANSFERASE"/>
    <property type="match status" value="1"/>
</dbReference>
<comment type="similarity">
    <text evidence="1">Belongs to the P-Pant transferase superfamily. Gsp/Sfp/HetI/AcpT family.</text>
</comment>
<dbReference type="EMBL" id="CP046455">
    <property type="protein sequence ID" value="QGU06245.1"/>
    <property type="molecule type" value="Genomic_DNA"/>
</dbReference>
<name>A0A6B8W4B4_9CORY</name>
<dbReference type="GO" id="GO:0008897">
    <property type="term" value="F:holo-[acyl-carrier-protein] synthase activity"/>
    <property type="evidence" value="ECO:0007669"/>
    <property type="project" value="InterPro"/>
</dbReference>
<protein>
    <submittedName>
        <fullName evidence="4">4'-phosphopantetheinyl transferase superfamily protein</fullName>
    </submittedName>
</protein>
<dbReference type="AlphaFoldDB" id="A0A6B8W4B4"/>
<keyword evidence="2 4" id="KW-0808">Transferase</keyword>
<evidence type="ECO:0000256" key="1">
    <source>
        <dbReference type="ARBA" id="ARBA00010990"/>
    </source>
</evidence>
<dbReference type="GO" id="GO:0000287">
    <property type="term" value="F:magnesium ion binding"/>
    <property type="evidence" value="ECO:0007669"/>
    <property type="project" value="InterPro"/>
</dbReference>
<sequence>MSPSGELSRFRVTLGLRAPADLAVYLFPGVQLQELLNRDIALLGDAEILWATRSPDPELQQQRLLSYMLLRRVLGSWLGVAPGSLSFELGGDKRLRLRDASRAPRFSLSRSQGLIALALAPVTVGVDVETWQSQAQAEQLLQVLHPDDQRLLSWLPPELKAREVTAAWTRKEASLKVLGTGLLRDPALDRVGSRVHPLAPQGVQVRQLRVPHSLGAEVAVGWAAD</sequence>